<dbReference type="GO" id="GO:0005886">
    <property type="term" value="C:plasma membrane"/>
    <property type="evidence" value="ECO:0007669"/>
    <property type="project" value="UniProtKB-SubCell"/>
</dbReference>
<dbReference type="Pfam" id="PF01292">
    <property type="entry name" value="Ni_hydr_CYTB"/>
    <property type="match status" value="1"/>
</dbReference>
<dbReference type="Proteomes" id="UP000761264">
    <property type="component" value="Unassembled WGS sequence"/>
</dbReference>
<comment type="caution">
    <text evidence="8">The sequence shown here is derived from an EMBL/GenBank/DDBJ whole genome shotgun (WGS) entry which is preliminary data.</text>
</comment>
<feature type="transmembrane region" description="Helical" evidence="6">
    <location>
        <begin position="36"/>
        <end position="57"/>
    </location>
</feature>
<evidence type="ECO:0000256" key="4">
    <source>
        <dbReference type="ARBA" id="ARBA00022989"/>
    </source>
</evidence>
<dbReference type="InterPro" id="IPR016174">
    <property type="entry name" value="Di-haem_cyt_TM"/>
</dbReference>
<keyword evidence="4 6" id="KW-1133">Transmembrane helix</keyword>
<comment type="subcellular location">
    <subcellularLocation>
        <location evidence="1">Cell membrane</location>
        <topology evidence="1">Multi-pass membrane protein</topology>
    </subcellularLocation>
</comment>
<evidence type="ECO:0000259" key="7">
    <source>
        <dbReference type="Pfam" id="PF01292"/>
    </source>
</evidence>
<dbReference type="GO" id="GO:0009055">
    <property type="term" value="F:electron transfer activity"/>
    <property type="evidence" value="ECO:0007669"/>
    <property type="project" value="InterPro"/>
</dbReference>
<dbReference type="SUPFAM" id="SSF81342">
    <property type="entry name" value="Transmembrane di-heme cytochromes"/>
    <property type="match status" value="1"/>
</dbReference>
<dbReference type="PANTHER" id="PTHR30485">
    <property type="entry name" value="NI/FE-HYDROGENASE 1 B-TYPE CYTOCHROME SUBUNIT"/>
    <property type="match status" value="1"/>
</dbReference>
<evidence type="ECO:0000256" key="6">
    <source>
        <dbReference type="SAM" id="Phobius"/>
    </source>
</evidence>
<organism evidence="8 9">
    <name type="scientific">Pelagibius litoralis</name>
    <dbReference type="NCBI Taxonomy" id="374515"/>
    <lineage>
        <taxon>Bacteria</taxon>
        <taxon>Pseudomonadati</taxon>
        <taxon>Pseudomonadota</taxon>
        <taxon>Alphaproteobacteria</taxon>
        <taxon>Rhodospirillales</taxon>
        <taxon>Rhodovibrionaceae</taxon>
        <taxon>Pelagibius</taxon>
    </lineage>
</organism>
<keyword evidence="9" id="KW-1185">Reference proteome</keyword>
<proteinExistence type="predicted"/>
<evidence type="ECO:0000256" key="1">
    <source>
        <dbReference type="ARBA" id="ARBA00004651"/>
    </source>
</evidence>
<accession>A0A967F1T8</accession>
<gene>
    <name evidence="8" type="ORF">HBA54_23490</name>
</gene>
<evidence type="ECO:0000256" key="5">
    <source>
        <dbReference type="ARBA" id="ARBA00023136"/>
    </source>
</evidence>
<dbReference type="PANTHER" id="PTHR30485:SF2">
    <property type="entry name" value="BLL0597 PROTEIN"/>
    <property type="match status" value="1"/>
</dbReference>
<sequence>MAATVKVWDPLVRIFHWTLVGSFALAWISADEWDDLHSWAGYAAAALIAFRLVWGLLGPRYARFRQFIRAPGTVAAYLKDVLLGREARYLGHNPAGGAMIIALIVTLAMLCLTGWMYTLDIFWGEDWVEEIHEVLANLMLGLIGLHLAGVFVASLKHHENLVRAMITGRKRSPTSSDVN</sequence>
<feature type="transmembrane region" description="Helical" evidence="6">
    <location>
        <begin position="12"/>
        <end position="30"/>
    </location>
</feature>
<evidence type="ECO:0000313" key="8">
    <source>
        <dbReference type="EMBL" id="NIA71559.1"/>
    </source>
</evidence>
<reference evidence="8" key="1">
    <citation type="submission" date="2020-03" db="EMBL/GenBank/DDBJ databases">
        <title>Genome of Pelagibius litoralis DSM 21314T.</title>
        <authorList>
            <person name="Wang G."/>
        </authorList>
    </citation>
    <scope>NUCLEOTIDE SEQUENCE</scope>
    <source>
        <strain evidence="8">DSM 21314</strain>
    </source>
</reference>
<keyword evidence="2" id="KW-1003">Cell membrane</keyword>
<dbReference type="InterPro" id="IPR011577">
    <property type="entry name" value="Cyt_b561_bac/Ni-Hgenase"/>
</dbReference>
<evidence type="ECO:0000313" key="9">
    <source>
        <dbReference type="Proteomes" id="UP000761264"/>
    </source>
</evidence>
<keyword evidence="5 6" id="KW-0472">Membrane</keyword>
<dbReference type="EMBL" id="JAAQPH010000023">
    <property type="protein sequence ID" value="NIA71559.1"/>
    <property type="molecule type" value="Genomic_DNA"/>
</dbReference>
<dbReference type="InterPro" id="IPR051542">
    <property type="entry name" value="Hydrogenase_cytochrome"/>
</dbReference>
<feature type="domain" description="Cytochrome b561 bacterial/Ni-hydrogenase" evidence="7">
    <location>
        <begin position="7"/>
        <end position="168"/>
    </location>
</feature>
<feature type="transmembrane region" description="Helical" evidence="6">
    <location>
        <begin position="135"/>
        <end position="155"/>
    </location>
</feature>
<dbReference type="Gene3D" id="1.20.950.20">
    <property type="entry name" value="Transmembrane di-heme cytochromes, Chain C"/>
    <property type="match status" value="1"/>
</dbReference>
<evidence type="ECO:0000256" key="3">
    <source>
        <dbReference type="ARBA" id="ARBA00022692"/>
    </source>
</evidence>
<name>A0A967F1T8_9PROT</name>
<feature type="transmembrane region" description="Helical" evidence="6">
    <location>
        <begin position="95"/>
        <end position="115"/>
    </location>
</feature>
<protein>
    <submittedName>
        <fullName evidence="8">Cytochrome B</fullName>
    </submittedName>
</protein>
<dbReference type="RefSeq" id="WP_167229300.1">
    <property type="nucleotide sequence ID" value="NZ_JAAQPH010000023.1"/>
</dbReference>
<dbReference type="GO" id="GO:0020037">
    <property type="term" value="F:heme binding"/>
    <property type="evidence" value="ECO:0007669"/>
    <property type="project" value="TreeGrafter"/>
</dbReference>
<dbReference type="GO" id="GO:0022904">
    <property type="term" value="P:respiratory electron transport chain"/>
    <property type="evidence" value="ECO:0007669"/>
    <property type="project" value="InterPro"/>
</dbReference>
<keyword evidence="3 6" id="KW-0812">Transmembrane</keyword>
<dbReference type="AlphaFoldDB" id="A0A967F1T8"/>
<evidence type="ECO:0000256" key="2">
    <source>
        <dbReference type="ARBA" id="ARBA00022475"/>
    </source>
</evidence>